<evidence type="ECO:0000313" key="16">
    <source>
        <dbReference type="Ensembl" id="ENSMODP00000039090.2"/>
    </source>
</evidence>
<dbReference type="InterPro" id="IPR024204">
    <property type="entry name" value="Cyt_P450_CYP7A1-type"/>
</dbReference>
<feature type="transmembrane region" description="Helical" evidence="15">
    <location>
        <begin position="6"/>
        <end position="23"/>
    </location>
</feature>
<dbReference type="AlphaFoldDB" id="K7DZY9"/>
<keyword evidence="17" id="KW-1185">Reference proteome</keyword>
<evidence type="ECO:0000256" key="3">
    <source>
        <dbReference type="ARBA" id="ARBA00010617"/>
    </source>
</evidence>
<dbReference type="Pfam" id="PF00067">
    <property type="entry name" value="p450"/>
    <property type="match status" value="2"/>
</dbReference>
<keyword evidence="11" id="KW-0443">Lipid metabolism</keyword>
<dbReference type="GO" id="GO:0020037">
    <property type="term" value="F:heme binding"/>
    <property type="evidence" value="ECO:0007669"/>
    <property type="project" value="InterPro"/>
</dbReference>
<dbReference type="Ensembl" id="ENSMODT00000042200.2">
    <property type="protein sequence ID" value="ENSMODP00000039090.2"/>
    <property type="gene ID" value="ENSMODG00000028520.2"/>
</dbReference>
<keyword evidence="10 13" id="KW-0408">Iron</keyword>
<evidence type="ECO:0000256" key="4">
    <source>
        <dbReference type="ARBA" id="ARBA00022516"/>
    </source>
</evidence>
<reference evidence="16" key="2">
    <citation type="submission" date="2025-08" db="UniProtKB">
        <authorList>
            <consortium name="Ensembl"/>
        </authorList>
    </citation>
    <scope>IDENTIFICATION</scope>
</reference>
<comment type="cofactor">
    <cofactor evidence="1 13">
        <name>heme</name>
        <dbReference type="ChEBI" id="CHEBI:30413"/>
    </cofactor>
</comment>
<reference evidence="16 17" key="1">
    <citation type="journal article" date="2007" name="Nature">
        <title>Genome of the marsupial Monodelphis domestica reveals innovation in non-coding sequences.</title>
        <authorList>
            <person name="Mikkelsen T.S."/>
            <person name="Wakefield M.J."/>
            <person name="Aken B."/>
            <person name="Amemiya C.T."/>
            <person name="Chang J.L."/>
            <person name="Duke S."/>
            <person name="Garber M."/>
            <person name="Gentles A.J."/>
            <person name="Goodstadt L."/>
            <person name="Heger A."/>
            <person name="Jurka J."/>
            <person name="Kamal M."/>
            <person name="Mauceli E."/>
            <person name="Searle S.M."/>
            <person name="Sharpe T."/>
            <person name="Baker M.L."/>
            <person name="Batzer M.A."/>
            <person name="Benos P.V."/>
            <person name="Belov K."/>
            <person name="Clamp M."/>
            <person name="Cook A."/>
            <person name="Cuff J."/>
            <person name="Das R."/>
            <person name="Davidow L."/>
            <person name="Deakin J.E."/>
            <person name="Fazzari M.J."/>
            <person name="Glass J.L."/>
            <person name="Grabherr M."/>
            <person name="Greally J.M."/>
            <person name="Gu W."/>
            <person name="Hore T.A."/>
            <person name="Huttley G.A."/>
            <person name="Kleber M."/>
            <person name="Jirtle R.L."/>
            <person name="Koina E."/>
            <person name="Lee J.T."/>
            <person name="Mahony S."/>
            <person name="Marra M.A."/>
            <person name="Miller R.D."/>
            <person name="Nicholls R.D."/>
            <person name="Oda M."/>
            <person name="Papenfuss A.T."/>
            <person name="Parra Z.E."/>
            <person name="Pollock D.D."/>
            <person name="Ray D.A."/>
            <person name="Schein J.E."/>
            <person name="Speed T.P."/>
            <person name="Thompson K."/>
            <person name="VandeBerg J.L."/>
            <person name="Wade C.M."/>
            <person name="Walker J.A."/>
            <person name="Waters P.D."/>
            <person name="Webber C."/>
            <person name="Weidman J.R."/>
            <person name="Xie X."/>
            <person name="Zody M.C."/>
            <person name="Baldwin J."/>
            <person name="Abdouelleil A."/>
            <person name="Abdulkadir J."/>
            <person name="Abebe A."/>
            <person name="Abera B."/>
            <person name="Abreu J."/>
            <person name="Acer S.C."/>
            <person name="Aftuck L."/>
            <person name="Alexander A."/>
            <person name="An P."/>
            <person name="Anderson E."/>
            <person name="Anderson S."/>
            <person name="Arachi H."/>
            <person name="Azer M."/>
            <person name="Bachantsang P."/>
            <person name="Barry A."/>
            <person name="Bayul T."/>
            <person name="Berlin A."/>
            <person name="Bessette D."/>
            <person name="Bloom T."/>
            <person name="Bloom T."/>
            <person name="Boguslavskiy L."/>
            <person name="Bonnet C."/>
            <person name="Boukhgalter B."/>
            <person name="Bourzgui I."/>
            <person name="Brown A."/>
            <person name="Cahill P."/>
            <person name="Channer S."/>
            <person name="Cheshatsang Y."/>
            <person name="Chuda L."/>
            <person name="Citroen M."/>
            <person name="Collymore A."/>
            <person name="Cooke P."/>
            <person name="Costello M."/>
            <person name="D'Aco K."/>
            <person name="Daza R."/>
            <person name="De Haan G."/>
            <person name="DeGray S."/>
            <person name="DeMaso C."/>
            <person name="Dhargay N."/>
            <person name="Dooley K."/>
            <person name="Dooley E."/>
            <person name="Doricent M."/>
            <person name="Dorje P."/>
            <person name="Dorjee K."/>
            <person name="Dupes A."/>
            <person name="Elong R."/>
            <person name="Falk J."/>
            <person name="Farina A."/>
            <person name="Faro S."/>
            <person name="Ferguson D."/>
            <person name="Fisher S."/>
            <person name="Foley C.D."/>
            <person name="Franke A."/>
            <person name="Friedrich D."/>
            <person name="Gadbois L."/>
            <person name="Gearin G."/>
            <person name="Gearin C.R."/>
            <person name="Giannoukos G."/>
            <person name="Goode T."/>
            <person name="Graham J."/>
            <person name="Grandbois E."/>
            <person name="Grewal S."/>
            <person name="Gyaltsen K."/>
            <person name="Hafez N."/>
            <person name="Hagos B."/>
            <person name="Hall J."/>
            <person name="Henson C."/>
            <person name="Hollinger A."/>
            <person name="Honan T."/>
            <person name="Huard M.D."/>
            <person name="Hughes L."/>
            <person name="Hurhula B."/>
            <person name="Husby M.E."/>
            <person name="Kamat A."/>
            <person name="Kanga B."/>
            <person name="Kashin S."/>
            <person name="Khazanovich D."/>
            <person name="Kisner P."/>
            <person name="Lance K."/>
            <person name="Lara M."/>
            <person name="Lee W."/>
            <person name="Lennon N."/>
            <person name="Letendre F."/>
            <person name="LeVine R."/>
            <person name="Lipovsky A."/>
            <person name="Liu X."/>
            <person name="Liu J."/>
            <person name="Liu S."/>
            <person name="Lokyitsang T."/>
            <person name="Lokyitsang Y."/>
            <person name="Lubonja R."/>
            <person name="Lui A."/>
            <person name="MacDonald P."/>
            <person name="Magnisalis V."/>
            <person name="Maru K."/>
            <person name="Matthews C."/>
            <person name="McCusker W."/>
            <person name="McDonough S."/>
            <person name="Mehta T."/>
            <person name="Meldrim J."/>
            <person name="Meneus L."/>
            <person name="Mihai O."/>
            <person name="Mihalev A."/>
            <person name="Mihova T."/>
            <person name="Mittelman R."/>
            <person name="Mlenga V."/>
            <person name="Montmayeur A."/>
            <person name="Mulrain L."/>
            <person name="Navidi A."/>
            <person name="Naylor J."/>
            <person name="Negash T."/>
            <person name="Nguyen T."/>
            <person name="Nguyen N."/>
            <person name="Nicol R."/>
            <person name="Norbu C."/>
            <person name="Norbu N."/>
            <person name="Novod N."/>
            <person name="O'Neill B."/>
            <person name="Osman S."/>
            <person name="Markiewicz E."/>
            <person name="Oyono O.L."/>
            <person name="Patti C."/>
            <person name="Phunkhang P."/>
            <person name="Pierre F."/>
            <person name="Priest M."/>
            <person name="Raghuraman S."/>
            <person name="Rege F."/>
            <person name="Reyes R."/>
            <person name="Rise C."/>
            <person name="Rogov P."/>
            <person name="Ross K."/>
            <person name="Ryan E."/>
            <person name="Settipalli S."/>
            <person name="Shea T."/>
            <person name="Sherpa N."/>
            <person name="Shi L."/>
            <person name="Shih D."/>
            <person name="Sparrow T."/>
            <person name="Spaulding J."/>
            <person name="Stalker J."/>
            <person name="Stange-Thomann N."/>
            <person name="Stavropoulos S."/>
            <person name="Stone C."/>
            <person name="Strader C."/>
            <person name="Tesfaye S."/>
            <person name="Thomson T."/>
            <person name="Thoulutsang Y."/>
            <person name="Thoulutsang D."/>
            <person name="Topham K."/>
            <person name="Topping I."/>
            <person name="Tsamla T."/>
            <person name="Vassiliev H."/>
            <person name="Vo A."/>
            <person name="Wangchuk T."/>
            <person name="Wangdi T."/>
            <person name="Weiand M."/>
            <person name="Wilkinson J."/>
            <person name="Wilson A."/>
            <person name="Yadav S."/>
            <person name="Young G."/>
            <person name="Yu Q."/>
            <person name="Zembek L."/>
            <person name="Zhong D."/>
            <person name="Zimmer A."/>
            <person name="Zwirko Z."/>
            <person name="Jaffe D.B."/>
            <person name="Alvarez P."/>
            <person name="Brockman W."/>
            <person name="Butler J."/>
            <person name="Chin C."/>
            <person name="Gnerre S."/>
            <person name="MacCallum I."/>
            <person name="Graves J.A."/>
            <person name="Ponting C.P."/>
            <person name="Breen M."/>
            <person name="Samollow P.B."/>
            <person name="Lander E.S."/>
            <person name="Lindblad-Toh K."/>
        </authorList>
    </citation>
    <scope>NUCLEOTIDE SEQUENCE [LARGE SCALE GENOMIC DNA]</scope>
</reference>
<keyword evidence="5 13" id="KW-0349">Heme</keyword>
<keyword evidence="4" id="KW-0444">Lipid biosynthesis</keyword>
<evidence type="ECO:0000256" key="2">
    <source>
        <dbReference type="ARBA" id="ARBA00004389"/>
    </source>
</evidence>
<comment type="subcellular location">
    <subcellularLocation>
        <location evidence="2">Endoplasmic reticulum membrane</location>
        <topology evidence="2">Single-pass membrane protein</topology>
    </subcellularLocation>
</comment>
<dbReference type="GO" id="GO:0005789">
    <property type="term" value="C:endoplasmic reticulum membrane"/>
    <property type="evidence" value="ECO:0007669"/>
    <property type="project" value="UniProtKB-SubCell"/>
</dbReference>
<dbReference type="PANTHER" id="PTHR24306">
    <property type="match status" value="1"/>
</dbReference>
<evidence type="ECO:0000256" key="5">
    <source>
        <dbReference type="ARBA" id="ARBA00022617"/>
    </source>
</evidence>
<evidence type="ECO:0008006" key="18">
    <source>
        <dbReference type="Google" id="ProtNLM"/>
    </source>
</evidence>
<proteinExistence type="inferred from homology"/>
<keyword evidence="7 13" id="KW-0479">Metal-binding</keyword>
<evidence type="ECO:0000256" key="15">
    <source>
        <dbReference type="SAM" id="Phobius"/>
    </source>
</evidence>
<dbReference type="STRING" id="13616.ENSMODP00000039090"/>
<dbReference type="PANTHER" id="PTHR24306:SF0">
    <property type="entry name" value="7-ALPHA-HYDROXYCHOLEST-4-EN-3-ONE 12-ALPHA-HYDROXYLASE"/>
    <property type="match status" value="1"/>
</dbReference>
<keyword evidence="12 15" id="KW-0472">Membrane</keyword>
<dbReference type="GO" id="GO:0008397">
    <property type="term" value="F:sterol 12-alpha-hydroxylase activity"/>
    <property type="evidence" value="ECO:0000318"/>
    <property type="project" value="GO_Central"/>
</dbReference>
<dbReference type="SUPFAM" id="SSF48264">
    <property type="entry name" value="Cytochrome P450"/>
    <property type="match status" value="2"/>
</dbReference>
<organism evidence="16 17">
    <name type="scientific">Monodelphis domestica</name>
    <name type="common">Gray short-tailed opossum</name>
    <dbReference type="NCBI Taxonomy" id="13616"/>
    <lineage>
        <taxon>Eukaryota</taxon>
        <taxon>Metazoa</taxon>
        <taxon>Chordata</taxon>
        <taxon>Craniata</taxon>
        <taxon>Vertebrata</taxon>
        <taxon>Euteleostomi</taxon>
        <taxon>Mammalia</taxon>
        <taxon>Metatheria</taxon>
        <taxon>Didelphimorphia</taxon>
        <taxon>Didelphidae</taxon>
        <taxon>Monodelphis</taxon>
    </lineage>
</organism>
<dbReference type="GeneTree" id="ENSGT00940000153709"/>
<dbReference type="InterPro" id="IPR001128">
    <property type="entry name" value="Cyt_P450"/>
</dbReference>
<evidence type="ECO:0000256" key="8">
    <source>
        <dbReference type="ARBA" id="ARBA00022824"/>
    </source>
</evidence>
<evidence type="ECO:0000256" key="1">
    <source>
        <dbReference type="ARBA" id="ARBA00001971"/>
    </source>
</evidence>
<dbReference type="OMA" id="WGFGTTQ"/>
<evidence type="ECO:0000256" key="7">
    <source>
        <dbReference type="ARBA" id="ARBA00022723"/>
    </source>
</evidence>
<evidence type="ECO:0000256" key="11">
    <source>
        <dbReference type="ARBA" id="ARBA00023098"/>
    </source>
</evidence>
<dbReference type="InParanoid" id="K7DZY9"/>
<accession>K7DZY9</accession>
<evidence type="ECO:0000256" key="12">
    <source>
        <dbReference type="ARBA" id="ARBA00023136"/>
    </source>
</evidence>
<evidence type="ECO:0000256" key="10">
    <source>
        <dbReference type="ARBA" id="ARBA00023004"/>
    </source>
</evidence>
<evidence type="ECO:0000256" key="13">
    <source>
        <dbReference type="PIRSR" id="PIRSR000047-1"/>
    </source>
</evidence>
<comment type="similarity">
    <text evidence="3">Belongs to the cytochrome P450 family.</text>
</comment>
<evidence type="ECO:0000256" key="14">
    <source>
        <dbReference type="PIRSR" id="PIRSR000047-2"/>
    </source>
</evidence>
<keyword evidence="8" id="KW-0256">Endoplasmic reticulum</keyword>
<keyword evidence="9 15" id="KW-1133">Transmembrane helix</keyword>
<dbReference type="GO" id="GO:0005506">
    <property type="term" value="F:iron ion binding"/>
    <property type="evidence" value="ECO:0007669"/>
    <property type="project" value="InterPro"/>
</dbReference>
<dbReference type="InterPro" id="IPR036396">
    <property type="entry name" value="Cyt_P450_sf"/>
</dbReference>
<reference evidence="16" key="3">
    <citation type="submission" date="2025-09" db="UniProtKB">
        <authorList>
            <consortium name="Ensembl"/>
        </authorList>
    </citation>
    <scope>IDENTIFICATION</scope>
</reference>
<dbReference type="InterPro" id="IPR002403">
    <property type="entry name" value="Cyt_P450_E_grp-IV"/>
</dbReference>
<dbReference type="PRINTS" id="PR00465">
    <property type="entry name" value="EP450IV"/>
</dbReference>
<dbReference type="eggNOG" id="KOG0684">
    <property type="taxonomic scope" value="Eukaryota"/>
</dbReference>
<name>K7DZY9_MONDO</name>
<feature type="binding site" evidence="14">
    <location>
        <position position="109"/>
    </location>
    <ligand>
        <name>substrate</name>
    </ligand>
</feature>
<dbReference type="Proteomes" id="UP000002280">
    <property type="component" value="Chromosome 6"/>
</dbReference>
<dbReference type="PIRSF" id="PIRSF000047">
    <property type="entry name" value="Cytochrome_CYPVIIA1"/>
    <property type="match status" value="1"/>
</dbReference>
<evidence type="ECO:0000256" key="9">
    <source>
        <dbReference type="ARBA" id="ARBA00022989"/>
    </source>
</evidence>
<keyword evidence="6 15" id="KW-0812">Transmembrane</keyword>
<dbReference type="GO" id="GO:0006629">
    <property type="term" value="P:lipid metabolic process"/>
    <property type="evidence" value="ECO:0007669"/>
    <property type="project" value="UniProtKB-KW"/>
</dbReference>
<protein>
    <recommendedName>
        <fullName evidence="18">Cytochrome P450 family 8 subfamily B member 1</fullName>
    </recommendedName>
</protein>
<dbReference type="Gene3D" id="1.10.630.10">
    <property type="entry name" value="Cytochrome P450"/>
    <property type="match status" value="2"/>
</dbReference>
<dbReference type="Bgee" id="ENSMODG00000028520">
    <property type="expression patterns" value="Expressed in liver and 13 other cell types or tissues"/>
</dbReference>
<evidence type="ECO:0000256" key="6">
    <source>
        <dbReference type="ARBA" id="ARBA00022692"/>
    </source>
</evidence>
<dbReference type="HOGENOM" id="CLU_018012_1_3_1"/>
<feature type="binding site" description="axial binding residue" evidence="13">
    <location>
        <position position="472"/>
    </location>
    <ligand>
        <name>heme</name>
        <dbReference type="ChEBI" id="CHEBI:30413"/>
    </ligand>
    <ligandPart>
        <name>Fe</name>
        <dbReference type="ChEBI" id="CHEBI:18248"/>
    </ligandPart>
</feature>
<sequence>MALWASVLIVLVAIVLIGLYKLGALRQRKAREPPLDKGPIPWLGYSKEFSKDASIFLKKMQERHGDIFTVQLCGRYVTFVTDPFTYDAILKESKDKLGFSNLVSEKVIKIFDIQYEEGHQKISSNIHTKHLSASSLVVITQAVMDNLQTLLLEPDGGIRPASQEWKQDGLLEYCYSVIFRAGYLALFGSFPTSGKTGRIQDLLHSQKVFQEFRKFDRLFPRAFYSILHPKEKQEMKRLRHFFWDILSSQQILEKDNVSSWIHSIQQEMIENGVSDKGQSQNNLVLLWASQGSTTGVNFWTLFFLLKNPEALKAVREEAEGILRKMGKEKRPGGVPINFDYNMLKQTPVLDSVMEETLRLVVAPFLARSVMQDMTLKMDDGREYALRKGDEVCVFPYLFLHMDPEIHSDPTTFKYDRFLTLDGSQKVEIYPDPTTFKYDRFLNLDGSQKVDFYKQGRRIKSYMLPWGAGPSLCPGRFFALNEMKMFVFLMVTQYDIELVDQEVEIPPINVKRWGIGAMQPIYDVQFRYRMRF</sequence>
<evidence type="ECO:0000313" key="17">
    <source>
        <dbReference type="Proteomes" id="UP000002280"/>
    </source>
</evidence>
<dbReference type="FunCoup" id="K7DZY9">
    <property type="interactions" value="85"/>
</dbReference>